<name>A0A1Y5F830_9BACT</name>
<evidence type="ECO:0000313" key="2">
    <source>
        <dbReference type="Proteomes" id="UP000196531"/>
    </source>
</evidence>
<gene>
    <name evidence="1" type="ORF">A9Q84_11250</name>
</gene>
<dbReference type="SUPFAM" id="SSF48371">
    <property type="entry name" value="ARM repeat"/>
    <property type="match status" value="1"/>
</dbReference>
<organism evidence="1 2">
    <name type="scientific">Halobacteriovorax marinus</name>
    <dbReference type="NCBI Taxonomy" id="97084"/>
    <lineage>
        <taxon>Bacteria</taxon>
        <taxon>Pseudomonadati</taxon>
        <taxon>Bdellovibrionota</taxon>
        <taxon>Bacteriovoracia</taxon>
        <taxon>Bacteriovoracales</taxon>
        <taxon>Halobacteriovoraceae</taxon>
        <taxon>Halobacteriovorax</taxon>
    </lineage>
</organism>
<dbReference type="InterPro" id="IPR014825">
    <property type="entry name" value="DNA_alkylation"/>
</dbReference>
<comment type="caution">
    <text evidence="1">The sequence shown here is derived from an EMBL/GenBank/DDBJ whole genome shotgun (WGS) entry which is preliminary data.</text>
</comment>
<dbReference type="Gene3D" id="1.25.10.90">
    <property type="match status" value="1"/>
</dbReference>
<dbReference type="AlphaFoldDB" id="A0A1Y5F830"/>
<proteinExistence type="predicted"/>
<reference evidence="2" key="1">
    <citation type="journal article" date="2017" name="Proc. Natl. Acad. Sci. U.S.A.">
        <title>Simulation of Deepwater Horizon oil plume reveals substrate specialization within a complex community of hydrocarbon-degraders.</title>
        <authorList>
            <person name="Hu P."/>
            <person name="Dubinsky E.A."/>
            <person name="Probst A.J."/>
            <person name="Wang J."/>
            <person name="Sieber C.M.K."/>
            <person name="Tom L.M."/>
            <person name="Gardinali P."/>
            <person name="Banfield J.F."/>
            <person name="Atlas R.M."/>
            <person name="Andersen G.L."/>
        </authorList>
    </citation>
    <scope>NUCLEOTIDE SEQUENCE [LARGE SCALE GENOMIC DNA]</scope>
</reference>
<sequence>MKIQNEIRKLANKEIAKKSARFSKTGKGEYGYGDIFLGVRTPVVRKMAKDNIGLNLTDVKKLIKSKYHEERLLGLVILTNKYGKTKSEDEKERLYQIYIKHFKYINCWDLVDVTCPHIVGKHLMDKDRSILYTWAKSNHLWTKRIAMITNWWLVRKGDLNEVYKISEILLNDEHDLIHKAVGWMLREAAKKNMVKTEKFLKKHYKDMPRTMLRYAIEKFPEVKRQRYLKGLV</sequence>
<dbReference type="EMBL" id="MAAO01000006">
    <property type="protein sequence ID" value="OUR96905.1"/>
    <property type="molecule type" value="Genomic_DNA"/>
</dbReference>
<protein>
    <submittedName>
        <fullName evidence="1">DNA alkylation repair protein</fullName>
    </submittedName>
</protein>
<accession>A0A1Y5F830</accession>
<dbReference type="Proteomes" id="UP000196531">
    <property type="component" value="Unassembled WGS sequence"/>
</dbReference>
<dbReference type="PANTHER" id="PTHR34070">
    <property type="entry name" value="ARMADILLO-TYPE FOLD"/>
    <property type="match status" value="1"/>
</dbReference>
<dbReference type="InterPro" id="IPR016024">
    <property type="entry name" value="ARM-type_fold"/>
</dbReference>
<dbReference type="CDD" id="cd06561">
    <property type="entry name" value="AlkD_like"/>
    <property type="match status" value="1"/>
</dbReference>
<dbReference type="Pfam" id="PF08713">
    <property type="entry name" value="DNA_alkylation"/>
    <property type="match status" value="1"/>
</dbReference>
<dbReference type="PANTHER" id="PTHR34070:SF1">
    <property type="entry name" value="DNA ALKYLATION REPAIR PROTEIN"/>
    <property type="match status" value="1"/>
</dbReference>
<evidence type="ECO:0000313" key="1">
    <source>
        <dbReference type="EMBL" id="OUR96905.1"/>
    </source>
</evidence>